<feature type="domain" description="SET" evidence="1">
    <location>
        <begin position="1"/>
        <end position="107"/>
    </location>
</feature>
<name>A0A6G0K3N6_9STRA</name>
<accession>A0A6G0K3N6</accession>
<dbReference type="SMART" id="SM00317">
    <property type="entry name" value="SET"/>
    <property type="match status" value="1"/>
</dbReference>
<sequence>MRGLVATAAVPAGEVIGEYLGHVQLFGPPCRNAPSNEGFKMHLKTRTTGNKFVGIDALEKGGLLRLINHSRNASARFHEVQTGDKLTVVAVTVRDVFPGEEMTVSYGSKLWFLCRCGWWGCQHRDLQHLAN</sequence>
<dbReference type="PROSITE" id="PS50280">
    <property type="entry name" value="SET"/>
    <property type="match status" value="1"/>
</dbReference>
<dbReference type="Proteomes" id="UP000488956">
    <property type="component" value="Unassembled WGS sequence"/>
</dbReference>
<gene>
    <name evidence="2" type="ORF">PF010_g24394</name>
</gene>
<evidence type="ECO:0000313" key="3">
    <source>
        <dbReference type="Proteomes" id="UP000488956"/>
    </source>
</evidence>
<dbReference type="Pfam" id="PF00856">
    <property type="entry name" value="SET"/>
    <property type="match status" value="1"/>
</dbReference>
<dbReference type="EMBL" id="QXFX01002623">
    <property type="protein sequence ID" value="KAE9075214.1"/>
    <property type="molecule type" value="Genomic_DNA"/>
</dbReference>
<dbReference type="InterPro" id="IPR046341">
    <property type="entry name" value="SET_dom_sf"/>
</dbReference>
<protein>
    <recommendedName>
        <fullName evidence="1">SET domain-containing protein</fullName>
    </recommendedName>
</protein>
<dbReference type="InterPro" id="IPR001214">
    <property type="entry name" value="SET_dom"/>
</dbReference>
<evidence type="ECO:0000313" key="2">
    <source>
        <dbReference type="EMBL" id="KAE9075214.1"/>
    </source>
</evidence>
<reference evidence="2 3" key="1">
    <citation type="submission" date="2018-09" db="EMBL/GenBank/DDBJ databases">
        <title>Genomic investigation of the strawberry pathogen Phytophthora fragariae indicates pathogenicity is determined by transcriptional variation in three key races.</title>
        <authorList>
            <person name="Adams T.M."/>
            <person name="Armitage A.D."/>
            <person name="Sobczyk M.K."/>
            <person name="Bates H.J."/>
            <person name="Dunwell J.M."/>
            <person name="Nellist C.F."/>
            <person name="Harrison R.J."/>
        </authorList>
    </citation>
    <scope>NUCLEOTIDE SEQUENCE [LARGE SCALE GENOMIC DNA]</scope>
    <source>
        <strain evidence="2 3">ONT-3</strain>
    </source>
</reference>
<proteinExistence type="predicted"/>
<dbReference type="SUPFAM" id="SSF82199">
    <property type="entry name" value="SET domain"/>
    <property type="match status" value="1"/>
</dbReference>
<evidence type="ECO:0000259" key="1">
    <source>
        <dbReference type="PROSITE" id="PS50280"/>
    </source>
</evidence>
<dbReference type="Gene3D" id="2.170.270.10">
    <property type="entry name" value="SET domain"/>
    <property type="match status" value="1"/>
</dbReference>
<comment type="caution">
    <text evidence="2">The sequence shown here is derived from an EMBL/GenBank/DDBJ whole genome shotgun (WGS) entry which is preliminary data.</text>
</comment>
<organism evidence="2 3">
    <name type="scientific">Phytophthora fragariae</name>
    <dbReference type="NCBI Taxonomy" id="53985"/>
    <lineage>
        <taxon>Eukaryota</taxon>
        <taxon>Sar</taxon>
        <taxon>Stramenopiles</taxon>
        <taxon>Oomycota</taxon>
        <taxon>Peronosporomycetes</taxon>
        <taxon>Peronosporales</taxon>
        <taxon>Peronosporaceae</taxon>
        <taxon>Phytophthora</taxon>
    </lineage>
</organism>
<dbReference type="AlphaFoldDB" id="A0A6G0K3N6"/>